<protein>
    <submittedName>
        <fullName evidence="1">Uncharacterized protein</fullName>
    </submittedName>
</protein>
<dbReference type="Proteomes" id="UP001148662">
    <property type="component" value="Unassembled WGS sequence"/>
</dbReference>
<dbReference type="EMBL" id="JANHOG010000443">
    <property type="protein sequence ID" value="KAJ3554307.1"/>
    <property type="molecule type" value="Genomic_DNA"/>
</dbReference>
<gene>
    <name evidence="1" type="ORF">NM688_g3180</name>
</gene>
<accession>A0ACC1T691</accession>
<organism evidence="1 2">
    <name type="scientific">Phlebia brevispora</name>
    <dbReference type="NCBI Taxonomy" id="194682"/>
    <lineage>
        <taxon>Eukaryota</taxon>
        <taxon>Fungi</taxon>
        <taxon>Dikarya</taxon>
        <taxon>Basidiomycota</taxon>
        <taxon>Agaricomycotina</taxon>
        <taxon>Agaricomycetes</taxon>
        <taxon>Polyporales</taxon>
        <taxon>Meruliaceae</taxon>
        <taxon>Phlebia</taxon>
    </lineage>
</organism>
<proteinExistence type="predicted"/>
<name>A0ACC1T691_9APHY</name>
<sequence length="224" mass="25624">MSHGKQFTLYTHNNGPNGWKVAIVLEELGLTYEPIYLDFQKGEQKAPEHTKYNPNGRIPTLIDHKNDDFVLWESDAILTYLVDKYDPEHKISAATEGDRFHQLQWLFFQSSGQGPYFGQAAWFTFFHSEKIPSAIERYRNEILRVLGVLNGVLDKQEWLVGGKPTIADISFVPWNQFALNILSSQIEGFSFQKEFPAVSAWHAKLEARASVKKIAEDKAAVKKH</sequence>
<reference evidence="1" key="1">
    <citation type="submission" date="2022-07" db="EMBL/GenBank/DDBJ databases">
        <title>Genome Sequence of Phlebia brevispora.</title>
        <authorList>
            <person name="Buettner E."/>
        </authorList>
    </citation>
    <scope>NUCLEOTIDE SEQUENCE</scope>
    <source>
        <strain evidence="1">MPL23</strain>
    </source>
</reference>
<comment type="caution">
    <text evidence="1">The sequence shown here is derived from an EMBL/GenBank/DDBJ whole genome shotgun (WGS) entry which is preliminary data.</text>
</comment>
<evidence type="ECO:0000313" key="2">
    <source>
        <dbReference type="Proteomes" id="UP001148662"/>
    </source>
</evidence>
<keyword evidence="2" id="KW-1185">Reference proteome</keyword>
<evidence type="ECO:0000313" key="1">
    <source>
        <dbReference type="EMBL" id="KAJ3554307.1"/>
    </source>
</evidence>